<keyword evidence="1" id="KW-1133">Transmembrane helix</keyword>
<feature type="transmembrane region" description="Helical" evidence="1">
    <location>
        <begin position="33"/>
        <end position="54"/>
    </location>
</feature>
<dbReference type="RefSeq" id="WP_171100649.1">
    <property type="nucleotide sequence ID" value="NZ_CP053084.1"/>
</dbReference>
<evidence type="ECO:0000313" key="2">
    <source>
        <dbReference type="EMBL" id="QJR30577.1"/>
    </source>
</evidence>
<evidence type="ECO:0000313" key="3">
    <source>
        <dbReference type="Proteomes" id="UP000501130"/>
    </source>
</evidence>
<proteinExistence type="predicted"/>
<gene>
    <name evidence="2" type="ORF">HKT17_13170</name>
</gene>
<keyword evidence="1" id="KW-0812">Transmembrane</keyword>
<feature type="transmembrane region" description="Helical" evidence="1">
    <location>
        <begin position="66"/>
        <end position="85"/>
    </location>
</feature>
<dbReference type="Proteomes" id="UP000501130">
    <property type="component" value="Chromosome"/>
</dbReference>
<keyword evidence="3" id="KW-1185">Reference proteome</keyword>
<name>A0ABX6NAZ4_9BURK</name>
<organism evidence="2 3">
    <name type="scientific">Limnobacter profundi</name>
    <dbReference type="NCBI Taxonomy" id="2732163"/>
    <lineage>
        <taxon>Bacteria</taxon>
        <taxon>Pseudomonadati</taxon>
        <taxon>Pseudomonadota</taxon>
        <taxon>Betaproteobacteria</taxon>
        <taxon>Burkholderiales</taxon>
        <taxon>Burkholderiaceae</taxon>
        <taxon>Limnobacter</taxon>
    </lineage>
</organism>
<evidence type="ECO:0000256" key="1">
    <source>
        <dbReference type="SAM" id="Phobius"/>
    </source>
</evidence>
<dbReference type="EMBL" id="CP053084">
    <property type="protein sequence ID" value="QJR30577.1"/>
    <property type="molecule type" value="Genomic_DNA"/>
</dbReference>
<evidence type="ECO:0008006" key="4">
    <source>
        <dbReference type="Google" id="ProtNLM"/>
    </source>
</evidence>
<keyword evidence="1" id="KW-0472">Membrane</keyword>
<feature type="transmembrane region" description="Helical" evidence="1">
    <location>
        <begin position="7"/>
        <end position="27"/>
    </location>
</feature>
<accession>A0ABX6NAZ4</accession>
<sequence length="88" mass="9911">MGEQRVWYGLQAGLVVFWLIVPLVGLLGFHVPFLTIFAAIILLAHVLEIPLAINRLRALKLPVGKVVLKTLVFGFTWWLPLSKGYTKE</sequence>
<protein>
    <recommendedName>
        <fullName evidence="4">DUF1145 domain-containing protein</fullName>
    </recommendedName>
</protein>
<reference evidence="2 3" key="1">
    <citation type="submission" date="2020-05" db="EMBL/GenBank/DDBJ databases">
        <title>Compete genome of Limnobacter sp. SAORIC-580.</title>
        <authorList>
            <person name="Song J."/>
            <person name="Cho J.-C."/>
        </authorList>
    </citation>
    <scope>NUCLEOTIDE SEQUENCE [LARGE SCALE GENOMIC DNA]</scope>
    <source>
        <strain evidence="2 3">SAORIC-580</strain>
    </source>
</reference>